<dbReference type="GO" id="GO:0006954">
    <property type="term" value="P:inflammatory response"/>
    <property type="evidence" value="ECO:0007669"/>
    <property type="project" value="TreeGrafter"/>
</dbReference>
<reference evidence="3" key="1">
    <citation type="journal article" date="2016" name="Nature">
        <title>Genome evolution in the allotetraploid frog Xenopus laevis.</title>
        <authorList>
            <person name="Session A.M."/>
            <person name="Uno Y."/>
            <person name="Kwon T."/>
            <person name="Chapman J.A."/>
            <person name="Toyoda A."/>
            <person name="Takahashi S."/>
            <person name="Fukui A."/>
            <person name="Hikosaka A."/>
            <person name="Suzuki A."/>
            <person name="Kondo M."/>
            <person name="van Heeringen S.J."/>
            <person name="Quigley I."/>
            <person name="Heinz S."/>
            <person name="Ogino H."/>
            <person name="Ochi H."/>
            <person name="Hellsten U."/>
            <person name="Lyons J.B."/>
            <person name="Simakov O."/>
            <person name="Putnam N."/>
            <person name="Stites J."/>
            <person name="Kuroki Y."/>
            <person name="Tanaka T."/>
            <person name="Michiue T."/>
            <person name="Watanabe M."/>
            <person name="Bogdanovic O."/>
            <person name="Lister R."/>
            <person name="Georgiou G."/>
            <person name="Paranjpe S.S."/>
            <person name="van Kruijsbergen I."/>
            <person name="Shu S."/>
            <person name="Carlson J."/>
            <person name="Kinoshita T."/>
            <person name="Ohta Y."/>
            <person name="Mawaribuchi S."/>
            <person name="Jenkins J."/>
            <person name="Grimwood J."/>
            <person name="Schmutz J."/>
            <person name="Mitros T."/>
            <person name="Mozaffari S.V."/>
            <person name="Suzuki Y."/>
            <person name="Haramoto Y."/>
            <person name="Yamamoto T.S."/>
            <person name="Takagi C."/>
            <person name="Heald R."/>
            <person name="Miller K."/>
            <person name="Haudenschild C."/>
            <person name="Kitzman J."/>
            <person name="Nakayama T."/>
            <person name="Izutsu Y."/>
            <person name="Robert J."/>
            <person name="Fortriede J."/>
            <person name="Burns K."/>
            <person name="Lotay V."/>
            <person name="Karimi K."/>
            <person name="Yasuoka Y."/>
            <person name="Dichmann D.S."/>
            <person name="Flajnik M.F."/>
            <person name="Houston D.W."/>
            <person name="Shendure J."/>
            <person name="DuPasquier L."/>
            <person name="Vize P.D."/>
            <person name="Zorn A.M."/>
            <person name="Ito M."/>
            <person name="Marcotte E.M."/>
            <person name="Wallingford J.B."/>
            <person name="Ito Y."/>
            <person name="Asashima M."/>
            <person name="Ueno N."/>
            <person name="Matsuda Y."/>
            <person name="Veenstra G.J."/>
            <person name="Fujiyama A."/>
            <person name="Harland R.M."/>
            <person name="Taira M."/>
            <person name="Rokhsar D.S."/>
        </authorList>
    </citation>
    <scope>NUCLEOTIDE SEQUENCE [LARGE SCALE GENOMIC DNA]</scope>
    <source>
        <strain evidence="3">J</strain>
    </source>
</reference>
<dbReference type="InterPro" id="IPR021184">
    <property type="entry name" value="TNF_CS"/>
</dbReference>
<dbReference type="PROSITE" id="PS00251">
    <property type="entry name" value="THD_1"/>
    <property type="match status" value="1"/>
</dbReference>
<evidence type="ECO:0000313" key="2">
    <source>
        <dbReference type="EMBL" id="OCT82892.1"/>
    </source>
</evidence>
<dbReference type="GO" id="GO:0032813">
    <property type="term" value="F:tumor necrosis factor receptor superfamily binding"/>
    <property type="evidence" value="ECO:0007669"/>
    <property type="project" value="TreeGrafter"/>
</dbReference>
<dbReference type="Gene3D" id="2.60.120.40">
    <property type="match status" value="1"/>
</dbReference>
<accession>A0A974HLU5</accession>
<feature type="transmembrane region" description="Helical" evidence="1">
    <location>
        <begin position="24"/>
        <end position="47"/>
    </location>
</feature>
<name>A0A974HLU5_XENLA</name>
<dbReference type="AlphaFoldDB" id="A0A974HLU5"/>
<gene>
    <name evidence="2" type="ORF">XELAEV_18025427mg</name>
</gene>
<dbReference type="PANTHER" id="PTHR17534:SF4">
    <property type="entry name" value="TUMOR NECROSIS FACTOR LIGAND SUPERFAMILY MEMBER 4"/>
    <property type="match status" value="1"/>
</dbReference>
<organism evidence="2 3">
    <name type="scientific">Xenopus laevis</name>
    <name type="common">African clawed frog</name>
    <dbReference type="NCBI Taxonomy" id="8355"/>
    <lineage>
        <taxon>Eukaryota</taxon>
        <taxon>Metazoa</taxon>
        <taxon>Chordata</taxon>
        <taxon>Craniata</taxon>
        <taxon>Vertebrata</taxon>
        <taxon>Euteleostomi</taxon>
        <taxon>Amphibia</taxon>
        <taxon>Batrachia</taxon>
        <taxon>Anura</taxon>
        <taxon>Pipoidea</taxon>
        <taxon>Pipidae</taxon>
        <taxon>Xenopodinae</taxon>
        <taxon>Xenopus</taxon>
        <taxon>Xenopus</taxon>
    </lineage>
</organism>
<keyword evidence="1" id="KW-0472">Membrane</keyword>
<proteinExistence type="predicted"/>
<keyword evidence="1" id="KW-1133">Transmembrane helix</keyword>
<evidence type="ECO:0000256" key="1">
    <source>
        <dbReference type="SAM" id="Phobius"/>
    </source>
</evidence>
<dbReference type="InterPro" id="IPR042338">
    <property type="entry name" value="TNFSF4"/>
</dbReference>
<dbReference type="PANTHER" id="PTHR17534">
    <property type="entry name" value="OX40 LIGAND"/>
    <property type="match status" value="1"/>
</dbReference>
<sequence length="187" mass="21583">MEGNTVTVCDCRDLHKKNNCRNRLLFISAVIQWMLMIVCIACIAIIFHSTDTEKKKIETYVQTIQKKTFVSAEIEPDTYNIGKLNLKQRSGNLNVTNGSVIIAADGLYLVHLEGYLRDKNNNNTVTVWKWNEEENKTLLMTESINGHCIRTVLVKELMQKDKIYIEKERPDLFSNFSLFVYGIDLKC</sequence>
<dbReference type="GO" id="GO:0001819">
    <property type="term" value="P:positive regulation of cytokine production"/>
    <property type="evidence" value="ECO:0007669"/>
    <property type="project" value="TreeGrafter"/>
</dbReference>
<dbReference type="SUPFAM" id="SSF49842">
    <property type="entry name" value="TNF-like"/>
    <property type="match status" value="1"/>
</dbReference>
<dbReference type="GO" id="GO:0042102">
    <property type="term" value="P:positive regulation of T cell proliferation"/>
    <property type="evidence" value="ECO:0007669"/>
    <property type="project" value="TreeGrafter"/>
</dbReference>
<evidence type="ECO:0000313" key="3">
    <source>
        <dbReference type="Proteomes" id="UP000694892"/>
    </source>
</evidence>
<dbReference type="GO" id="GO:0005615">
    <property type="term" value="C:extracellular space"/>
    <property type="evidence" value="ECO:0007669"/>
    <property type="project" value="TreeGrafter"/>
</dbReference>
<dbReference type="InterPro" id="IPR008983">
    <property type="entry name" value="Tumour_necrosis_fac-like_dom"/>
</dbReference>
<dbReference type="GO" id="GO:0005125">
    <property type="term" value="F:cytokine activity"/>
    <property type="evidence" value="ECO:0007669"/>
    <property type="project" value="InterPro"/>
</dbReference>
<evidence type="ECO:0008006" key="4">
    <source>
        <dbReference type="Google" id="ProtNLM"/>
    </source>
</evidence>
<dbReference type="Proteomes" id="UP000694892">
    <property type="component" value="Chromosome 4S"/>
</dbReference>
<keyword evidence="1" id="KW-0812">Transmembrane</keyword>
<protein>
    <recommendedName>
        <fullName evidence="4">TNF family profile domain-containing protein</fullName>
    </recommendedName>
</protein>
<dbReference type="EMBL" id="CM004473">
    <property type="protein sequence ID" value="OCT82892.1"/>
    <property type="molecule type" value="Genomic_DNA"/>
</dbReference>